<sequence length="46" mass="5194">MNLFKIQGREQSNLFELANDAESIQELSKLFNAELINPQLLGSSNK</sequence>
<evidence type="ECO:0000313" key="2">
    <source>
        <dbReference type="Proteomes" id="UP000027616"/>
    </source>
</evidence>
<dbReference type="AlphaFoldDB" id="A0A060RBQ0"/>
<name>A0A060RBQ0_9BACT</name>
<dbReference type="HOGENOM" id="CLU_3185981_0_0_10"/>
<dbReference type="EMBL" id="HG934468">
    <property type="protein sequence ID" value="CDN33081.1"/>
    <property type="molecule type" value="Genomic_DNA"/>
</dbReference>
<proteinExistence type="predicted"/>
<protein>
    <submittedName>
        <fullName evidence="1">Uncharacterized protein</fullName>
    </submittedName>
</protein>
<keyword evidence="2" id="KW-1185">Reference proteome</keyword>
<evidence type="ECO:0000313" key="1">
    <source>
        <dbReference type="EMBL" id="CDN33081.1"/>
    </source>
</evidence>
<dbReference type="KEGG" id="rbc:BN938_3019"/>
<reference evidence="1 2" key="1">
    <citation type="journal article" date="2015" name="Genome Announc.">
        <title>Complete Genome Sequence of the Novel Leech Symbiont Mucinivorans hirudinis M3T.</title>
        <authorList>
            <person name="Nelson M.C."/>
            <person name="Bomar L."/>
            <person name="Graf J."/>
        </authorList>
    </citation>
    <scope>NUCLEOTIDE SEQUENCE [LARGE SCALE GENOMIC DNA]</scope>
    <source>
        <strain evidence="2">M3</strain>
    </source>
</reference>
<gene>
    <name evidence="1" type="ORF">BN938_3019</name>
</gene>
<accession>A0A060RBQ0</accession>
<organism evidence="1 2">
    <name type="scientific">Mucinivorans hirudinis</name>
    <dbReference type="NCBI Taxonomy" id="1433126"/>
    <lineage>
        <taxon>Bacteria</taxon>
        <taxon>Pseudomonadati</taxon>
        <taxon>Bacteroidota</taxon>
        <taxon>Bacteroidia</taxon>
        <taxon>Bacteroidales</taxon>
        <taxon>Rikenellaceae</taxon>
        <taxon>Mucinivorans</taxon>
    </lineage>
</organism>
<dbReference type="Proteomes" id="UP000027616">
    <property type="component" value="Chromosome I"/>
</dbReference>